<accession>A0ABV0W843</accession>
<reference evidence="1 2" key="1">
    <citation type="submission" date="2021-06" db="EMBL/GenBank/DDBJ databases">
        <authorList>
            <person name="Palmer J.M."/>
        </authorList>
    </citation>
    <scope>NUCLEOTIDE SEQUENCE [LARGE SCALE GENOMIC DNA]</scope>
    <source>
        <strain evidence="1 2">XR_2019</strain>
        <tissue evidence="1">Muscle</tissue>
    </source>
</reference>
<comment type="caution">
    <text evidence="1">The sequence shown here is derived from an EMBL/GenBank/DDBJ whole genome shotgun (WGS) entry which is preliminary data.</text>
</comment>
<sequence>MFQYVPVTINTLALRSFPVHTAKGGAERLFRVNVKMAVAKTEQSWKKPCFRATEDLRLGRKLIFPPDNHPKHTAMLGMESFRSKHIHVCGRESVSRLLNCSRKHRI</sequence>
<keyword evidence="2" id="KW-1185">Reference proteome</keyword>
<evidence type="ECO:0000313" key="1">
    <source>
        <dbReference type="EMBL" id="MEQ2265639.1"/>
    </source>
</evidence>
<dbReference type="Proteomes" id="UP001444071">
    <property type="component" value="Unassembled WGS sequence"/>
</dbReference>
<organism evidence="1 2">
    <name type="scientific">Xenotaenia resolanae</name>
    <dbReference type="NCBI Taxonomy" id="208358"/>
    <lineage>
        <taxon>Eukaryota</taxon>
        <taxon>Metazoa</taxon>
        <taxon>Chordata</taxon>
        <taxon>Craniata</taxon>
        <taxon>Vertebrata</taxon>
        <taxon>Euteleostomi</taxon>
        <taxon>Actinopterygii</taxon>
        <taxon>Neopterygii</taxon>
        <taxon>Teleostei</taxon>
        <taxon>Neoteleostei</taxon>
        <taxon>Acanthomorphata</taxon>
        <taxon>Ovalentaria</taxon>
        <taxon>Atherinomorphae</taxon>
        <taxon>Cyprinodontiformes</taxon>
        <taxon>Goodeidae</taxon>
        <taxon>Xenotaenia</taxon>
    </lineage>
</organism>
<gene>
    <name evidence="1" type="ORF">XENORESO_010405</name>
</gene>
<evidence type="ECO:0000313" key="2">
    <source>
        <dbReference type="Proteomes" id="UP001444071"/>
    </source>
</evidence>
<dbReference type="EMBL" id="JAHRIM010033247">
    <property type="protein sequence ID" value="MEQ2265639.1"/>
    <property type="molecule type" value="Genomic_DNA"/>
</dbReference>
<name>A0ABV0W843_9TELE</name>
<proteinExistence type="predicted"/>
<protein>
    <submittedName>
        <fullName evidence="1">Uncharacterized protein</fullName>
    </submittedName>
</protein>